<dbReference type="GO" id="GO:0043041">
    <property type="term" value="P:amino acid activation for nonribosomal peptide biosynthetic process"/>
    <property type="evidence" value="ECO:0007669"/>
    <property type="project" value="TreeGrafter"/>
</dbReference>
<dbReference type="OrthoDB" id="442565at2759"/>
<name>A0A0G4FJX5_VITBC</name>
<feature type="transmembrane region" description="Helical" evidence="4">
    <location>
        <begin position="808"/>
        <end position="835"/>
    </location>
</feature>
<dbReference type="InterPro" id="IPR006162">
    <property type="entry name" value="Ppantetheine_attach_site"/>
</dbReference>
<dbReference type="Pfam" id="PF00501">
    <property type="entry name" value="AMP-binding"/>
    <property type="match status" value="1"/>
</dbReference>
<evidence type="ECO:0000313" key="6">
    <source>
        <dbReference type="EMBL" id="CEM14083.1"/>
    </source>
</evidence>
<dbReference type="NCBIfam" id="TIGR01733">
    <property type="entry name" value="AA-adenyl-dom"/>
    <property type="match status" value="1"/>
</dbReference>
<dbReference type="GO" id="GO:0044550">
    <property type="term" value="P:secondary metabolite biosynthetic process"/>
    <property type="evidence" value="ECO:0007669"/>
    <property type="project" value="TreeGrafter"/>
</dbReference>
<sequence length="1565" mass="170646">MADAGVSRHLARLAHTHCGTEPLLHHIFENSAIAYPTNIAVECDEDGIVWTYGELNARANELSILIRACGVGPDDLVGVFLPRGGQFYVCMLAILKAGGAYVSIDPEYPAERVRSTIEDSHAKLVLTLPELLSVITDMGGEAPAADVADISGLHAWSAALPKGTPCALTLEKANELIASSSDWTLPCLKPAVGPSHACYAIFTSGSTGRPKGVCIEHQSAVNFVLGEQRAFPTNHYDRVLQGFSTSFDASVEEIWLAFASGAALVVGTKETMRAGPALGTVLASKGITVFSTVPTVLRVVEDIPAPPLLRIVITGGEACPPEVVSKWCALGRQFLNTYGPTEATVVATYTELQPDVPVTIGKPLPGYSAHIVDDHGQPCTDPRKPGELLVGGRSVARGYINRPDLNPEKFIPDGHPHPQPNWVFLAQAASCVSDNAPTPVSIERAGGEKERERERDGKLTRMVITQMARSRSDRSDTSVPSMTTLVSSARGEEESMSVSEGASSEAGGRPMRLYRTGDLVQWNDKGEIEFLGRIDSQVKIRGFRVELSEIESAIARMEGVGNVCVVARTDIGKNGSKTLIAYIEPKPGTAQDALTPDRLKAHAASILPDYMVPCRYVTVATIPLSPSGKVDRKAIEKFPPPGPETAPCGNAHEGEYLAPEGPLEAFLAETWQDLLDAPRVGATDDFFKLGGNSLSAAQLISALRKKIPMVPTAVRDLYDTKTLRNLGVRIQEECRLNHVPLDCLDEEGAGKTHTTRQLGTAAVSQWTRWAVWTIQLIVLTIMGGSAAAWTGVGIYMTSMLLEDYTLSYLLVTFPMFAFGSFAMYLVTAAFLKWLILGNLQEGEHPLWGWFYLRWWIAHTIGMPAGIFASTPIAPVVLRLFGSKVGRNVHIASTLVSGYDLLEIEDDVVVNVGARVSCVEVEDGKLKLSRVHLGRGSVLGMRSCVKHGASMEDGATLGDLAVLMPGQTVPAHHRFEGAPAAVAVVDAEGGHPEITHPANSDSHTNLAEHKQVGVLVQLAFTVGFLLASYGLSVVLMAPITFGIWVTITYGFVISIIFAPAFVIAGLTALFTFTVILKWLTVGRIREGSYPLYGWFYLRWLMNYTIQQITTVVCHQFYSTMFTRSYFNMLGAKLGRRVEISDAREWTPDMLDIGDDCFVADFVGLGGWRVGHDRHMTLKKVVLKERTFLGNNACVPGGSHFGESVLLGVMSLAPPPALSSTPHTSWLGSPPFRLPNRAIVKTDADRLTFHPPLYLYPIRASIELLRTFLPPLVSTYAFLLAWWVFQDVLYAYLGMPSIALAPAVFLIYGGINAIVAVQGKYLLVGRYKEDTNAPLWSPFVWRAELSTALEEDLAYASFIRMLSGTPFMSMWFRLLGAKIGHRVYLATPHLTEPDLIEIGDDCCINADVTVQGHLFEDRIMKMGRIKIDRHCTVGTRAVVLYHTHMHEGSYLVGSSLMMKGEEFGSHSRFGGIPAKPLLELPPRQILTKTCSHPASRASNLDRGDTPHTNGSRVNYDDTQSSMRHSEKQNPLPMFFPAREDSFFSSPIRAVSPMSDHGKGRRCCGLFV</sequence>
<feature type="transmembrane region" description="Helical" evidence="4">
    <location>
        <begin position="1295"/>
        <end position="1315"/>
    </location>
</feature>
<feature type="transmembrane region" description="Helical" evidence="4">
    <location>
        <begin position="1050"/>
        <end position="1075"/>
    </location>
</feature>
<dbReference type="GO" id="GO:0005737">
    <property type="term" value="C:cytoplasm"/>
    <property type="evidence" value="ECO:0007669"/>
    <property type="project" value="TreeGrafter"/>
</dbReference>
<dbReference type="InterPro" id="IPR012728">
    <property type="entry name" value="Pls/PosA_C"/>
</dbReference>
<dbReference type="PROSITE" id="PS50075">
    <property type="entry name" value="CARRIER"/>
    <property type="match status" value="1"/>
</dbReference>
<dbReference type="Gene3D" id="2.30.38.10">
    <property type="entry name" value="Luciferase, Domain 3"/>
    <property type="match status" value="1"/>
</dbReference>
<dbReference type="InterPro" id="IPR036736">
    <property type="entry name" value="ACP-like_sf"/>
</dbReference>
<feature type="region of interest" description="Disordered" evidence="3">
    <location>
        <begin position="467"/>
        <end position="510"/>
    </location>
</feature>
<dbReference type="Pfam" id="PF00550">
    <property type="entry name" value="PP-binding"/>
    <property type="match status" value="1"/>
</dbReference>
<dbReference type="NCBIfam" id="TIGR02353">
    <property type="entry name" value="NRPS_term_dom"/>
    <property type="match status" value="1"/>
</dbReference>
<feature type="region of interest" description="Disordered" evidence="3">
    <location>
        <begin position="1488"/>
        <end position="1527"/>
    </location>
</feature>
<dbReference type="Gene3D" id="1.10.1200.10">
    <property type="entry name" value="ACP-like"/>
    <property type="match status" value="1"/>
</dbReference>
<evidence type="ECO:0000256" key="1">
    <source>
        <dbReference type="ARBA" id="ARBA00022450"/>
    </source>
</evidence>
<dbReference type="PROSITE" id="PS00012">
    <property type="entry name" value="PHOSPHOPANTETHEINE"/>
    <property type="match status" value="1"/>
</dbReference>
<feature type="transmembrane region" description="Helical" evidence="4">
    <location>
        <begin position="855"/>
        <end position="877"/>
    </location>
</feature>
<reference evidence="6 7" key="1">
    <citation type="submission" date="2014-11" db="EMBL/GenBank/DDBJ databases">
        <authorList>
            <person name="Zhu J."/>
            <person name="Qi W."/>
            <person name="Song R."/>
        </authorList>
    </citation>
    <scope>NUCLEOTIDE SEQUENCE [LARGE SCALE GENOMIC DNA]</scope>
</reference>
<dbReference type="GO" id="GO:0031177">
    <property type="term" value="F:phosphopantetheine binding"/>
    <property type="evidence" value="ECO:0007669"/>
    <property type="project" value="TreeGrafter"/>
</dbReference>
<dbReference type="Proteomes" id="UP000041254">
    <property type="component" value="Unassembled WGS sequence"/>
</dbReference>
<keyword evidence="1" id="KW-0596">Phosphopantetheine</keyword>
<feature type="transmembrane region" description="Helical" evidence="4">
    <location>
        <begin position="1262"/>
        <end position="1283"/>
    </location>
</feature>
<keyword evidence="4" id="KW-0472">Membrane</keyword>
<dbReference type="InterPro" id="IPR025110">
    <property type="entry name" value="AMP-bd_C"/>
</dbReference>
<evidence type="ECO:0000259" key="5">
    <source>
        <dbReference type="PROSITE" id="PS50075"/>
    </source>
</evidence>
<dbReference type="EMBL" id="CDMY01000453">
    <property type="protein sequence ID" value="CEM14083.1"/>
    <property type="molecule type" value="Genomic_DNA"/>
</dbReference>
<dbReference type="InterPro" id="IPR045851">
    <property type="entry name" value="AMP-bd_C_sf"/>
</dbReference>
<feature type="transmembrane region" description="Helical" evidence="4">
    <location>
        <begin position="769"/>
        <end position="796"/>
    </location>
</feature>
<dbReference type="SUPFAM" id="SSF51161">
    <property type="entry name" value="Trimeric LpxA-like enzymes"/>
    <property type="match status" value="3"/>
</dbReference>
<dbReference type="Gene3D" id="3.40.50.980">
    <property type="match status" value="2"/>
</dbReference>
<dbReference type="SUPFAM" id="SSF47336">
    <property type="entry name" value="ACP-like"/>
    <property type="match status" value="1"/>
</dbReference>
<keyword evidence="7" id="KW-1185">Reference proteome</keyword>
<dbReference type="OMA" id="GVWCESY"/>
<dbReference type="SUPFAM" id="SSF56801">
    <property type="entry name" value="Acetyl-CoA synthetase-like"/>
    <property type="match status" value="1"/>
</dbReference>
<dbReference type="PANTHER" id="PTHR45527">
    <property type="entry name" value="NONRIBOSOMAL PEPTIDE SYNTHETASE"/>
    <property type="match status" value="1"/>
</dbReference>
<keyword evidence="4" id="KW-1133">Transmembrane helix</keyword>
<dbReference type="InterPro" id="IPR011004">
    <property type="entry name" value="Trimer_LpxA-like_sf"/>
</dbReference>
<gene>
    <name evidence="6" type="ORF">Vbra_9270</name>
</gene>
<proteinExistence type="predicted"/>
<keyword evidence="4" id="KW-0812">Transmembrane</keyword>
<evidence type="ECO:0000313" key="7">
    <source>
        <dbReference type="Proteomes" id="UP000041254"/>
    </source>
</evidence>
<feature type="compositionally biased region" description="Polar residues" evidence="3">
    <location>
        <begin position="1504"/>
        <end position="1520"/>
    </location>
</feature>
<dbReference type="Gene3D" id="3.40.50.12780">
    <property type="entry name" value="N-terminal domain of ligase-like"/>
    <property type="match status" value="1"/>
</dbReference>
<dbReference type="InterPro" id="IPR042099">
    <property type="entry name" value="ANL_N_sf"/>
</dbReference>
<dbReference type="Gene3D" id="3.30.300.30">
    <property type="match status" value="1"/>
</dbReference>
<dbReference type="PhylomeDB" id="A0A0G4FJX5"/>
<feature type="compositionally biased region" description="Polar residues" evidence="3">
    <location>
        <begin position="477"/>
        <end position="487"/>
    </location>
</feature>
<dbReference type="CDD" id="cd05930">
    <property type="entry name" value="A_NRPS"/>
    <property type="match status" value="1"/>
</dbReference>
<evidence type="ECO:0000256" key="3">
    <source>
        <dbReference type="SAM" id="MobiDB-lite"/>
    </source>
</evidence>
<feature type="compositionally biased region" description="Low complexity" evidence="3">
    <location>
        <begin position="496"/>
        <end position="508"/>
    </location>
</feature>
<dbReference type="InterPro" id="IPR009081">
    <property type="entry name" value="PP-bd_ACP"/>
</dbReference>
<organism evidence="6 7">
    <name type="scientific">Vitrella brassicaformis (strain CCMP3155)</name>
    <dbReference type="NCBI Taxonomy" id="1169540"/>
    <lineage>
        <taxon>Eukaryota</taxon>
        <taxon>Sar</taxon>
        <taxon>Alveolata</taxon>
        <taxon>Colpodellida</taxon>
        <taxon>Vitrellaceae</taxon>
        <taxon>Vitrella</taxon>
    </lineage>
</organism>
<evidence type="ECO:0000256" key="2">
    <source>
        <dbReference type="ARBA" id="ARBA00022553"/>
    </source>
</evidence>
<keyword evidence="2" id="KW-0597">Phosphoprotein</keyword>
<dbReference type="Pfam" id="PF13193">
    <property type="entry name" value="AMP-binding_C"/>
    <property type="match status" value="1"/>
</dbReference>
<feature type="transmembrane region" description="Helical" evidence="4">
    <location>
        <begin position="1017"/>
        <end position="1044"/>
    </location>
</feature>
<dbReference type="InParanoid" id="A0A0G4FJX5"/>
<protein>
    <recommendedName>
        <fullName evidence="5">Carrier domain-containing protein</fullName>
    </recommendedName>
</protein>
<dbReference type="PANTHER" id="PTHR45527:SF1">
    <property type="entry name" value="FATTY ACID SYNTHASE"/>
    <property type="match status" value="1"/>
</dbReference>
<dbReference type="STRING" id="1169540.A0A0G4FJX5"/>
<feature type="domain" description="Carrier" evidence="5">
    <location>
        <begin position="658"/>
        <end position="734"/>
    </location>
</feature>
<dbReference type="InterPro" id="IPR010071">
    <property type="entry name" value="AA_adenyl_dom"/>
</dbReference>
<dbReference type="VEuPathDB" id="CryptoDB:Vbra_9270"/>
<evidence type="ECO:0000256" key="4">
    <source>
        <dbReference type="SAM" id="Phobius"/>
    </source>
</evidence>
<dbReference type="InterPro" id="IPR000873">
    <property type="entry name" value="AMP-dep_synth/lig_dom"/>
</dbReference>
<accession>A0A0G4FJX5</accession>
<dbReference type="Gene3D" id="2.160.10.10">
    <property type="entry name" value="Hexapeptide repeat proteins"/>
    <property type="match status" value="2"/>
</dbReference>